<evidence type="ECO:0000313" key="3">
    <source>
        <dbReference type="Proteomes" id="UP000629098"/>
    </source>
</evidence>
<gene>
    <name evidence="2" type="ORF">ICL16_25755</name>
</gene>
<protein>
    <submittedName>
        <fullName evidence="2">Uncharacterized protein</fullName>
    </submittedName>
</protein>
<dbReference type="Proteomes" id="UP000629098">
    <property type="component" value="Unassembled WGS sequence"/>
</dbReference>
<dbReference type="RefSeq" id="WP_190833662.1">
    <property type="nucleotide sequence ID" value="NZ_CAWPPI010000078.1"/>
</dbReference>
<accession>A0A8J6XRQ4</accession>
<proteinExistence type="predicted"/>
<feature type="chain" id="PRO_5035268756" evidence="1">
    <location>
        <begin position="30"/>
        <end position="152"/>
    </location>
</feature>
<sequence length="152" mass="15846">MFLKNRALTTIFAATFALGFVSVGTSAQARDPKPGLSCTNSSLQGSYGTQSSGFLNSGATPFNLAFLNQFDGNGNITGVNGSTSAGGEISQNRTNTGTYQVNSDCTVTINFDRADGTQSTNFGVIVNNGRKILYISTDQGSNISGTIEKVGY</sequence>
<name>A0A8J6XRQ4_9CYAN</name>
<evidence type="ECO:0000313" key="2">
    <source>
        <dbReference type="EMBL" id="MBD2775372.1"/>
    </source>
</evidence>
<comment type="caution">
    <text evidence="2">The sequence shown here is derived from an EMBL/GenBank/DDBJ whole genome shotgun (WGS) entry which is preliminary data.</text>
</comment>
<dbReference type="AlphaFoldDB" id="A0A8J6XRQ4"/>
<reference evidence="2" key="1">
    <citation type="submission" date="2020-09" db="EMBL/GenBank/DDBJ databases">
        <title>Iningainema tapete sp. nov. (Scytonemataceae, Cyanobacteria) from greenhouses in central Florida (USA) produces two types of nodularin with biosynthetic potential for microcystin-LR and anabaenopeptins.</title>
        <authorList>
            <person name="Berthold D.E."/>
            <person name="Lefler F.W."/>
            <person name="Huang I.-S."/>
            <person name="Abdulla H."/>
            <person name="Zimba P.V."/>
            <person name="Laughinghouse H.D. IV."/>
        </authorList>
    </citation>
    <scope>NUCLEOTIDE SEQUENCE</scope>
    <source>
        <strain evidence="2">BLCCT55</strain>
    </source>
</reference>
<feature type="signal peptide" evidence="1">
    <location>
        <begin position="1"/>
        <end position="29"/>
    </location>
</feature>
<keyword evidence="1" id="KW-0732">Signal</keyword>
<dbReference type="EMBL" id="JACXAE010000078">
    <property type="protein sequence ID" value="MBD2775372.1"/>
    <property type="molecule type" value="Genomic_DNA"/>
</dbReference>
<organism evidence="2 3">
    <name type="scientific">Iningainema tapete BLCC-T55</name>
    <dbReference type="NCBI Taxonomy" id="2748662"/>
    <lineage>
        <taxon>Bacteria</taxon>
        <taxon>Bacillati</taxon>
        <taxon>Cyanobacteriota</taxon>
        <taxon>Cyanophyceae</taxon>
        <taxon>Nostocales</taxon>
        <taxon>Scytonemataceae</taxon>
        <taxon>Iningainema tapete</taxon>
    </lineage>
</organism>
<evidence type="ECO:0000256" key="1">
    <source>
        <dbReference type="SAM" id="SignalP"/>
    </source>
</evidence>
<keyword evidence="3" id="KW-1185">Reference proteome</keyword>